<feature type="domain" description="PPM-type phosphatase" evidence="2">
    <location>
        <begin position="40"/>
        <end position="279"/>
    </location>
</feature>
<protein>
    <submittedName>
        <fullName evidence="3">Serine/threonine protein phosphatase PrpC</fullName>
    </submittedName>
</protein>
<proteinExistence type="predicted"/>
<dbReference type="RefSeq" id="WP_021281337.1">
    <property type="nucleotide sequence ID" value="NZ_JAGGLL010000011.1"/>
</dbReference>
<dbReference type="InterPro" id="IPR036457">
    <property type="entry name" value="PPM-type-like_dom_sf"/>
</dbReference>
<dbReference type="SMART" id="SM00332">
    <property type="entry name" value="PP2Cc"/>
    <property type="match status" value="1"/>
</dbReference>
<accession>A0ABS4K275</accession>
<keyword evidence="1" id="KW-0472">Membrane</keyword>
<name>A0ABS4K275_9CLOT</name>
<organism evidence="3 4">
    <name type="scientific">Clostridium punense</name>
    <dbReference type="NCBI Taxonomy" id="1054297"/>
    <lineage>
        <taxon>Bacteria</taxon>
        <taxon>Bacillati</taxon>
        <taxon>Bacillota</taxon>
        <taxon>Clostridia</taxon>
        <taxon>Eubacteriales</taxon>
        <taxon>Clostridiaceae</taxon>
        <taxon>Clostridium</taxon>
    </lineage>
</organism>
<evidence type="ECO:0000313" key="3">
    <source>
        <dbReference type="EMBL" id="MBP2021877.1"/>
    </source>
</evidence>
<evidence type="ECO:0000256" key="1">
    <source>
        <dbReference type="SAM" id="Phobius"/>
    </source>
</evidence>
<feature type="transmembrane region" description="Helical" evidence="1">
    <location>
        <begin position="12"/>
        <end position="30"/>
    </location>
</feature>
<reference evidence="3 4" key="1">
    <citation type="submission" date="2021-03" db="EMBL/GenBank/DDBJ databases">
        <title>Genomic Encyclopedia of Type Strains, Phase IV (KMG-IV): sequencing the most valuable type-strain genomes for metagenomic binning, comparative biology and taxonomic classification.</title>
        <authorList>
            <person name="Goeker M."/>
        </authorList>
    </citation>
    <scope>NUCLEOTIDE SEQUENCE [LARGE SCALE GENOMIC DNA]</scope>
    <source>
        <strain evidence="3 4">DSM 28650</strain>
    </source>
</reference>
<sequence length="280" mass="31494">MVDIIIRNNYLVLVSLIALLIILLLVKSILIKALNKESLQIQTSSTIGKEEIQENCLDVIRGELGTLAVLGDGLGKNEAGRISSIISVRTIGKNFLKLETMDKLEYFFKRAFNEANREILKRVENNQGGTSIAAAIIKDNLLYYALVGNISIAVFRQGELFKLTEGHTINVLAKNKFYEGKISKESALQVIKEKKLLYYLGQEEFENMEMFETPVRLQKGDIVVLMNKGIYEGVTWTQLENIIGGNKKDLSLAAAKVIQSIRRKKNQYCNNGSIILMKYV</sequence>
<dbReference type="Gene3D" id="3.60.40.10">
    <property type="entry name" value="PPM-type phosphatase domain"/>
    <property type="match status" value="1"/>
</dbReference>
<dbReference type="PROSITE" id="PS51746">
    <property type="entry name" value="PPM_2"/>
    <property type="match status" value="1"/>
</dbReference>
<dbReference type="EMBL" id="JAGGLL010000011">
    <property type="protein sequence ID" value="MBP2021877.1"/>
    <property type="molecule type" value="Genomic_DNA"/>
</dbReference>
<evidence type="ECO:0000313" key="4">
    <source>
        <dbReference type="Proteomes" id="UP001519308"/>
    </source>
</evidence>
<keyword evidence="1" id="KW-1133">Transmembrane helix</keyword>
<keyword evidence="4" id="KW-1185">Reference proteome</keyword>
<keyword evidence="1" id="KW-0812">Transmembrane</keyword>
<dbReference type="Proteomes" id="UP001519308">
    <property type="component" value="Unassembled WGS sequence"/>
</dbReference>
<evidence type="ECO:0000259" key="2">
    <source>
        <dbReference type="PROSITE" id="PS51746"/>
    </source>
</evidence>
<comment type="caution">
    <text evidence="3">The sequence shown here is derived from an EMBL/GenBank/DDBJ whole genome shotgun (WGS) entry which is preliminary data.</text>
</comment>
<dbReference type="InterPro" id="IPR001932">
    <property type="entry name" value="PPM-type_phosphatase-like_dom"/>
</dbReference>
<dbReference type="SUPFAM" id="SSF81606">
    <property type="entry name" value="PP2C-like"/>
    <property type="match status" value="1"/>
</dbReference>
<gene>
    <name evidence="3" type="ORF">J2Z44_001673</name>
</gene>